<accession>A0A4U5WM24</accession>
<keyword evidence="3" id="KW-1185">Reference proteome</keyword>
<dbReference type="Proteomes" id="UP000305929">
    <property type="component" value="Unassembled WGS sequence"/>
</dbReference>
<dbReference type="AlphaFoldDB" id="A0A4U5WM24"/>
<feature type="region of interest" description="Disordered" evidence="1">
    <location>
        <begin position="78"/>
        <end position="104"/>
    </location>
</feature>
<evidence type="ECO:0000256" key="1">
    <source>
        <dbReference type="SAM" id="MobiDB-lite"/>
    </source>
</evidence>
<evidence type="ECO:0000313" key="2">
    <source>
        <dbReference type="EMBL" id="TKT03167.1"/>
    </source>
</evidence>
<dbReference type="OrthoDB" id="3872863at2"/>
<proteinExistence type="predicted"/>
<gene>
    <name evidence="2" type="ORF">E4U91_25835</name>
</gene>
<dbReference type="EMBL" id="SZNQ01000001">
    <property type="protein sequence ID" value="TKT03167.1"/>
    <property type="molecule type" value="Genomic_DNA"/>
</dbReference>
<name>A0A4U5WM24_STRLS</name>
<sequence length="231" mass="23334">MADGAAEPEKTTSAGAQAAAALLLVGGLAVGLWALGDAVGNTSDDGKPAVCSSSSSAPPRAQRVSGAQLCEALNRPDLPTLLGTPAERARSANGNESSFTLAGGTKITTPEGSVDLDTYSVKLSASYDDIPVARMGALLGHNAEKKTLLGHPAVLYSDRTIELSFNLGGKGASSAPGGIARCLMVAPSAEDGGGSLEIVIWRQDNVTPDDAALLRVAERVLPTVPGWNSAG</sequence>
<organism evidence="2 3">
    <name type="scientific">Streptomyces lasalocidi</name>
    <name type="common">Streptomyces lasaliensis</name>
    <dbReference type="NCBI Taxonomy" id="324833"/>
    <lineage>
        <taxon>Bacteria</taxon>
        <taxon>Bacillati</taxon>
        <taxon>Actinomycetota</taxon>
        <taxon>Actinomycetes</taxon>
        <taxon>Kitasatosporales</taxon>
        <taxon>Streptomycetaceae</taxon>
        <taxon>Streptomyces</taxon>
    </lineage>
</organism>
<feature type="compositionally biased region" description="Polar residues" evidence="1">
    <location>
        <begin position="92"/>
        <end position="104"/>
    </location>
</feature>
<dbReference type="Pfam" id="PF19721">
    <property type="entry name" value="DUF6215"/>
    <property type="match status" value="1"/>
</dbReference>
<dbReference type="RefSeq" id="WP_137309035.1">
    <property type="nucleotide sequence ID" value="NZ_SZNQ01000001.1"/>
</dbReference>
<reference evidence="2 3" key="1">
    <citation type="submission" date="2019-04" db="EMBL/GenBank/DDBJ databases">
        <title>Streptomyces lasaliensis sp. nov., an Actinomycete isolated from soil which produces the polyether antibiotic lasalocid.</title>
        <authorList>
            <person name="Erwin G."/>
            <person name="Haber C."/>
        </authorList>
    </citation>
    <scope>NUCLEOTIDE SEQUENCE [LARGE SCALE GENOMIC DNA]</scope>
    <source>
        <strain evidence="2 3">X-537</strain>
    </source>
</reference>
<protein>
    <submittedName>
        <fullName evidence="2">Uncharacterized protein</fullName>
    </submittedName>
</protein>
<comment type="caution">
    <text evidence="2">The sequence shown here is derived from an EMBL/GenBank/DDBJ whole genome shotgun (WGS) entry which is preliminary data.</text>
</comment>
<dbReference type="InterPro" id="IPR046187">
    <property type="entry name" value="DUF6215"/>
</dbReference>
<evidence type="ECO:0000313" key="3">
    <source>
        <dbReference type="Proteomes" id="UP000305929"/>
    </source>
</evidence>